<evidence type="ECO:0000256" key="1">
    <source>
        <dbReference type="SAM" id="MobiDB-lite"/>
    </source>
</evidence>
<protein>
    <submittedName>
        <fullName evidence="3">Uncharacterized protein</fullName>
    </submittedName>
</protein>
<keyword evidence="4" id="KW-1185">Reference proteome</keyword>
<feature type="compositionally biased region" description="Polar residues" evidence="1">
    <location>
        <begin position="208"/>
        <end position="223"/>
    </location>
</feature>
<comment type="caution">
    <text evidence="3">The sequence shown here is derived from an EMBL/GenBank/DDBJ whole genome shotgun (WGS) entry which is preliminary data.</text>
</comment>
<sequence length="307" mass="35154">KYSNSSGGHAVPPYVTLSILVAGVLGGLAIVIAVILFCKYCVKKNKGPNRDELDSRRLSDRERRYNKPLQRYDTIHSDMFSEPSTGSLDGLPISPRKLFEARSAEHYSETDEINETTRLKADFERVSYKELATEQDVDLDFVKSKEEVQTRQESSRDPEKSSRRVSFQLDNLQHQSPITLRRGRRYTDGDFHHLKRARIERGVPRQYSLGTKMSSGRGSNSPPSDRRPSLDLRKDYENLYQNFEGQVCTDSPSPSVPSKTTEICVEIHQHFNNRKNSDTKTEMPKMSLSPGEKGRRNEWTFKKLGHN</sequence>
<feature type="non-terminal residue" evidence="3">
    <location>
        <position position="1"/>
    </location>
</feature>
<gene>
    <name evidence="3" type="ORF">FSP39_000415</name>
</gene>
<feature type="compositionally biased region" description="Basic and acidic residues" evidence="1">
    <location>
        <begin position="292"/>
        <end position="301"/>
    </location>
</feature>
<feature type="transmembrane region" description="Helical" evidence="2">
    <location>
        <begin position="14"/>
        <end position="38"/>
    </location>
</feature>
<dbReference type="EMBL" id="VSWD01000010">
    <property type="protein sequence ID" value="KAK3089051.1"/>
    <property type="molecule type" value="Genomic_DNA"/>
</dbReference>
<evidence type="ECO:0000313" key="4">
    <source>
        <dbReference type="Proteomes" id="UP001186944"/>
    </source>
</evidence>
<evidence type="ECO:0000313" key="3">
    <source>
        <dbReference type="EMBL" id="KAK3089051.1"/>
    </source>
</evidence>
<name>A0AA89BPD2_PINIB</name>
<reference evidence="3" key="1">
    <citation type="submission" date="2019-08" db="EMBL/GenBank/DDBJ databases">
        <title>The improved chromosome-level genome for the pearl oyster Pinctada fucata martensii using PacBio sequencing and Hi-C.</title>
        <authorList>
            <person name="Zheng Z."/>
        </authorList>
    </citation>
    <scope>NUCLEOTIDE SEQUENCE</scope>
    <source>
        <strain evidence="3">ZZ-2019</strain>
        <tissue evidence="3">Adductor muscle</tissue>
    </source>
</reference>
<keyword evidence="2" id="KW-0472">Membrane</keyword>
<keyword evidence="2" id="KW-1133">Transmembrane helix</keyword>
<proteinExistence type="predicted"/>
<keyword evidence="2" id="KW-0812">Transmembrane</keyword>
<dbReference type="Proteomes" id="UP001186944">
    <property type="component" value="Unassembled WGS sequence"/>
</dbReference>
<feature type="compositionally biased region" description="Basic and acidic residues" evidence="1">
    <location>
        <begin position="274"/>
        <end position="283"/>
    </location>
</feature>
<feature type="compositionally biased region" description="Basic and acidic residues" evidence="1">
    <location>
        <begin position="145"/>
        <end position="162"/>
    </location>
</feature>
<feature type="region of interest" description="Disordered" evidence="1">
    <location>
        <begin position="145"/>
        <end position="172"/>
    </location>
</feature>
<accession>A0AA89BPD2</accession>
<feature type="region of interest" description="Disordered" evidence="1">
    <location>
        <begin position="198"/>
        <end position="230"/>
    </location>
</feature>
<evidence type="ECO:0000256" key="2">
    <source>
        <dbReference type="SAM" id="Phobius"/>
    </source>
</evidence>
<organism evidence="3 4">
    <name type="scientific">Pinctada imbricata</name>
    <name type="common">Atlantic pearl-oyster</name>
    <name type="synonym">Pinctada martensii</name>
    <dbReference type="NCBI Taxonomy" id="66713"/>
    <lineage>
        <taxon>Eukaryota</taxon>
        <taxon>Metazoa</taxon>
        <taxon>Spiralia</taxon>
        <taxon>Lophotrochozoa</taxon>
        <taxon>Mollusca</taxon>
        <taxon>Bivalvia</taxon>
        <taxon>Autobranchia</taxon>
        <taxon>Pteriomorphia</taxon>
        <taxon>Pterioida</taxon>
        <taxon>Pterioidea</taxon>
        <taxon>Pteriidae</taxon>
        <taxon>Pinctada</taxon>
    </lineage>
</organism>
<dbReference type="AlphaFoldDB" id="A0AA89BPD2"/>
<feature type="region of interest" description="Disordered" evidence="1">
    <location>
        <begin position="274"/>
        <end position="307"/>
    </location>
</feature>